<gene>
    <name evidence="9" type="ORF">HJG60_002747</name>
</gene>
<evidence type="ECO:0000256" key="4">
    <source>
        <dbReference type="ARBA" id="ARBA00039091"/>
    </source>
</evidence>
<dbReference type="Pfam" id="PF00755">
    <property type="entry name" value="Carn_acyltransf"/>
    <property type="match status" value="2"/>
</dbReference>
<dbReference type="GO" id="GO:0004102">
    <property type="term" value="F:choline O-acetyltransferase activity"/>
    <property type="evidence" value="ECO:0007669"/>
    <property type="project" value="UniProtKB-EC"/>
</dbReference>
<comment type="catalytic activity">
    <reaction evidence="6">
        <text>choline + acetyl-CoA = acetylcholine + CoA</text>
        <dbReference type="Rhea" id="RHEA:18821"/>
        <dbReference type="ChEBI" id="CHEBI:15354"/>
        <dbReference type="ChEBI" id="CHEBI:15355"/>
        <dbReference type="ChEBI" id="CHEBI:57287"/>
        <dbReference type="ChEBI" id="CHEBI:57288"/>
        <dbReference type="EC" id="2.3.1.6"/>
    </reaction>
</comment>
<reference evidence="9 10" key="1">
    <citation type="journal article" date="2020" name="Nature">
        <title>Six reference-quality genomes reveal evolution of bat adaptations.</title>
        <authorList>
            <person name="Jebb D."/>
            <person name="Huang Z."/>
            <person name="Pippel M."/>
            <person name="Hughes G.M."/>
            <person name="Lavrichenko K."/>
            <person name="Devanna P."/>
            <person name="Winkler S."/>
            <person name="Jermiin L.S."/>
            <person name="Skirmuntt E.C."/>
            <person name="Katzourakis A."/>
            <person name="Burkitt-Gray L."/>
            <person name="Ray D.A."/>
            <person name="Sullivan K.A.M."/>
            <person name="Roscito J.G."/>
            <person name="Kirilenko B.M."/>
            <person name="Davalos L.M."/>
            <person name="Corthals A.P."/>
            <person name="Power M.L."/>
            <person name="Jones G."/>
            <person name="Ransome R.D."/>
            <person name="Dechmann D.K.N."/>
            <person name="Locatelli A.G."/>
            <person name="Puechmaille S.J."/>
            <person name="Fedrigo O."/>
            <person name="Jarvis E.D."/>
            <person name="Hiller M."/>
            <person name="Vernes S.C."/>
            <person name="Myers E.W."/>
            <person name="Teeling E.C."/>
        </authorList>
    </citation>
    <scope>NUCLEOTIDE SEQUENCE [LARGE SCALE GENOMIC DNA]</scope>
    <source>
        <strain evidence="9">Bat1K_MPI-CBG_1</strain>
    </source>
</reference>
<name>A0A834E8Q0_9CHIR</name>
<dbReference type="GO" id="GO:0043005">
    <property type="term" value="C:neuron projection"/>
    <property type="evidence" value="ECO:0007669"/>
    <property type="project" value="TreeGrafter"/>
</dbReference>
<evidence type="ECO:0000259" key="8">
    <source>
        <dbReference type="Pfam" id="PF00755"/>
    </source>
</evidence>
<keyword evidence="9" id="KW-0808">Transferase</keyword>
<comment type="similarity">
    <text evidence="1">Belongs to the carnitine/choline acetyltransferase family.</text>
</comment>
<dbReference type="EMBL" id="JABVXQ010000005">
    <property type="protein sequence ID" value="KAF6107981.1"/>
    <property type="molecule type" value="Genomic_DNA"/>
</dbReference>
<feature type="domain" description="Choline/carnitine acyltransferase" evidence="8">
    <location>
        <begin position="13"/>
        <end position="85"/>
    </location>
</feature>
<dbReference type="SUPFAM" id="SSF52777">
    <property type="entry name" value="CoA-dependent acyltransferases"/>
    <property type="match status" value="1"/>
</dbReference>
<comment type="function">
    <text evidence="3">Catalyzes the reversible synthesis of acetylcholine (ACh) from acetyl CoA and choline at cholinergic synapses.</text>
</comment>
<dbReference type="InterPro" id="IPR039551">
    <property type="entry name" value="Cho/carn_acyl_trans"/>
</dbReference>
<dbReference type="InterPro" id="IPR023213">
    <property type="entry name" value="CAT-like_dom_sf"/>
</dbReference>
<evidence type="ECO:0000313" key="9">
    <source>
        <dbReference type="EMBL" id="KAF6107981.1"/>
    </source>
</evidence>
<keyword evidence="2" id="KW-0530">Neurotransmitter biosynthesis</keyword>
<dbReference type="GO" id="GO:0007274">
    <property type="term" value="P:neuromuscular synaptic transmission"/>
    <property type="evidence" value="ECO:0007669"/>
    <property type="project" value="TreeGrafter"/>
</dbReference>
<keyword evidence="7" id="KW-0732">Signal</keyword>
<feature type="domain" description="Choline/carnitine acyltransferase" evidence="8">
    <location>
        <begin position="93"/>
        <end position="139"/>
    </location>
</feature>
<dbReference type="AlphaFoldDB" id="A0A834E8Q0"/>
<dbReference type="GO" id="GO:0045202">
    <property type="term" value="C:synapse"/>
    <property type="evidence" value="ECO:0007669"/>
    <property type="project" value="GOC"/>
</dbReference>
<dbReference type="GO" id="GO:0008292">
    <property type="term" value="P:acetylcholine biosynthetic process"/>
    <property type="evidence" value="ECO:0007669"/>
    <property type="project" value="TreeGrafter"/>
</dbReference>
<proteinExistence type="inferred from homology"/>
<evidence type="ECO:0000256" key="7">
    <source>
        <dbReference type="SAM" id="SignalP"/>
    </source>
</evidence>
<dbReference type="GO" id="GO:0005737">
    <property type="term" value="C:cytoplasm"/>
    <property type="evidence" value="ECO:0007669"/>
    <property type="project" value="TreeGrafter"/>
</dbReference>
<dbReference type="EC" id="2.3.1.6" evidence="4"/>
<evidence type="ECO:0000256" key="5">
    <source>
        <dbReference type="ARBA" id="ARBA00040495"/>
    </source>
</evidence>
<dbReference type="Gene3D" id="3.30.559.10">
    <property type="entry name" value="Chloramphenicol acetyltransferase-like domain"/>
    <property type="match status" value="2"/>
</dbReference>
<sequence>MVKGAATLSICLLTTHWLHLRLTPTYESASIRRFQEGRVDNIRSATPEALSFVKAITDHKAALTDSEKLLLLKDAIRAQTEYTVMVPTAMEMFCCYGPVVPEGYGACYNPQPESILFCISSFHSCKETSSPKFAKAVEESLTEMKDLCSLPQSAAGKPLVTKEKATRPSQCHQP</sequence>
<feature type="chain" id="PRO_5033058088" description="Choline O-acetyltransferase" evidence="7">
    <location>
        <begin position="18"/>
        <end position="174"/>
    </location>
</feature>
<dbReference type="PANTHER" id="PTHR22589">
    <property type="entry name" value="CARNITINE O-ACYLTRANSFERASE"/>
    <property type="match status" value="1"/>
</dbReference>
<protein>
    <recommendedName>
        <fullName evidence="5">Choline O-acetyltransferase</fullName>
        <ecNumber evidence="4">2.3.1.6</ecNumber>
    </recommendedName>
</protein>
<comment type="caution">
    <text evidence="9">The sequence shown here is derived from an EMBL/GenBank/DDBJ whole genome shotgun (WGS) entry which is preliminary data.</text>
</comment>
<evidence type="ECO:0000256" key="3">
    <source>
        <dbReference type="ARBA" id="ARBA00037088"/>
    </source>
</evidence>
<dbReference type="InterPro" id="IPR000542">
    <property type="entry name" value="Carn_acyl_trans"/>
</dbReference>
<dbReference type="Proteomes" id="UP000664940">
    <property type="component" value="Unassembled WGS sequence"/>
</dbReference>
<organism evidence="9 10">
    <name type="scientific">Phyllostomus discolor</name>
    <name type="common">pale spear-nosed bat</name>
    <dbReference type="NCBI Taxonomy" id="89673"/>
    <lineage>
        <taxon>Eukaryota</taxon>
        <taxon>Metazoa</taxon>
        <taxon>Chordata</taxon>
        <taxon>Craniata</taxon>
        <taxon>Vertebrata</taxon>
        <taxon>Euteleostomi</taxon>
        <taxon>Mammalia</taxon>
        <taxon>Eutheria</taxon>
        <taxon>Laurasiatheria</taxon>
        <taxon>Chiroptera</taxon>
        <taxon>Yangochiroptera</taxon>
        <taxon>Phyllostomidae</taxon>
        <taxon>Phyllostominae</taxon>
        <taxon>Phyllostomus</taxon>
    </lineage>
</organism>
<accession>A0A834E8Q0</accession>
<dbReference type="PANTHER" id="PTHR22589:SF14">
    <property type="entry name" value="CHOLINE O-ACETYLTRANSFERASE"/>
    <property type="match status" value="1"/>
</dbReference>
<evidence type="ECO:0000256" key="6">
    <source>
        <dbReference type="ARBA" id="ARBA00048143"/>
    </source>
</evidence>
<evidence type="ECO:0000256" key="1">
    <source>
        <dbReference type="ARBA" id="ARBA00005232"/>
    </source>
</evidence>
<evidence type="ECO:0000313" key="10">
    <source>
        <dbReference type="Proteomes" id="UP000664940"/>
    </source>
</evidence>
<evidence type="ECO:0000256" key="2">
    <source>
        <dbReference type="ARBA" id="ARBA00022979"/>
    </source>
</evidence>
<feature type="signal peptide" evidence="7">
    <location>
        <begin position="1"/>
        <end position="17"/>
    </location>
</feature>